<accession>A0A0C2J334</accession>
<comment type="caution">
    <text evidence="1">The sequence shown here is derived from an EMBL/GenBank/DDBJ whole genome shotgun (WGS) entry which is preliminary data.</text>
</comment>
<evidence type="ECO:0000313" key="1">
    <source>
        <dbReference type="EMBL" id="KII72234.1"/>
    </source>
</evidence>
<proteinExistence type="predicted"/>
<organism evidence="1 2">
    <name type="scientific">Thelohanellus kitauei</name>
    <name type="common">Myxosporean</name>
    <dbReference type="NCBI Taxonomy" id="669202"/>
    <lineage>
        <taxon>Eukaryota</taxon>
        <taxon>Metazoa</taxon>
        <taxon>Cnidaria</taxon>
        <taxon>Myxozoa</taxon>
        <taxon>Myxosporea</taxon>
        <taxon>Bivalvulida</taxon>
        <taxon>Platysporina</taxon>
        <taxon>Myxobolidae</taxon>
        <taxon>Thelohanellus</taxon>
    </lineage>
</organism>
<keyword evidence="2" id="KW-1185">Reference proteome</keyword>
<reference evidence="1 2" key="1">
    <citation type="journal article" date="2014" name="Genome Biol. Evol.">
        <title>The genome of the myxosporean Thelohanellus kitauei shows adaptations to nutrient acquisition within its fish host.</title>
        <authorList>
            <person name="Yang Y."/>
            <person name="Xiong J."/>
            <person name="Zhou Z."/>
            <person name="Huo F."/>
            <person name="Miao W."/>
            <person name="Ran C."/>
            <person name="Liu Y."/>
            <person name="Zhang J."/>
            <person name="Feng J."/>
            <person name="Wang M."/>
            <person name="Wang M."/>
            <person name="Wang L."/>
            <person name="Yao B."/>
        </authorList>
    </citation>
    <scope>NUCLEOTIDE SEQUENCE [LARGE SCALE GENOMIC DNA]</scope>
    <source>
        <strain evidence="1">Wuqing</strain>
    </source>
</reference>
<dbReference type="Proteomes" id="UP000031668">
    <property type="component" value="Unassembled WGS sequence"/>
</dbReference>
<name>A0A0C2J334_THEKT</name>
<gene>
    <name evidence="1" type="ORF">RF11_08656</name>
</gene>
<dbReference type="EMBL" id="JWZT01001317">
    <property type="protein sequence ID" value="KII72234.1"/>
    <property type="molecule type" value="Genomic_DNA"/>
</dbReference>
<sequence length="157" mass="17314">MNTEDAGSQCLSGGNEFVPFDDAHERELNATSNDFGLLFLISYPSGVFARAEQLLLVKFSPLKSGFDPAVFVILSPNLEPHHSRWLLDPAELQTKATIKSELGQLQLYNERIYASGRPHLKDPASQGLSPILRSALGALQRACFNGTCHPLYSEKRV</sequence>
<evidence type="ECO:0000313" key="2">
    <source>
        <dbReference type="Proteomes" id="UP000031668"/>
    </source>
</evidence>
<protein>
    <submittedName>
        <fullName evidence="1">Uncharacterized protein</fullName>
    </submittedName>
</protein>
<dbReference type="AlphaFoldDB" id="A0A0C2J334"/>